<comment type="caution">
    <text evidence="3">The sequence shown here is derived from an EMBL/GenBank/DDBJ whole genome shotgun (WGS) entry which is preliminary data.</text>
</comment>
<gene>
    <name evidence="3" type="ORF">HLUCCA11_11805</name>
</gene>
<dbReference type="NCBIfam" id="TIGR01901">
    <property type="entry name" value="adhes_NPXG"/>
    <property type="match status" value="1"/>
</dbReference>
<evidence type="ECO:0000313" key="4">
    <source>
        <dbReference type="Proteomes" id="UP000050465"/>
    </source>
</evidence>
<keyword evidence="1" id="KW-0732">Signal</keyword>
<dbReference type="Pfam" id="PF05860">
    <property type="entry name" value="TPS"/>
    <property type="match status" value="1"/>
</dbReference>
<sequence length="747" mass="76900">MPKKCHFILALISGLISALSIMAAPVKGQPLKVQADNTTHTQILGNPYCLADCTISGGIPLGDSLFHSFSKFDIADGVTVTFTDGGSANVFARVTDEASRIDGKLAVVGNGSANLFLINPHGIVFGANSALVISGSFIASTAESILFPHGERFSTTNLELPILTVSVPTGLQFGSHSGSIINRSRFSSQEAPNILGAEVGLQVNPGKTIGLFGNGIALENGILTANGGHITLGSISGNHKISLSPELAVGYENVSDFNDVYLSQSALLDASGNAGRILIRGRNIVGRDNAVIANFTIGDFQTSAIDIVADESVEMVGAGIFFSPFFGSNSEGADLTISTRRLVIRAGAVISGGTNGLGHSGSLTVEASESVEISGTGFGFPSIMTTSTEGMGGGGDITIRTQRLSVTDGGQIQAVTYGSGKGGNVTVHASEQVNVSGAGTTGLGEEFPSSILASSGAQGRPFQPTGTGGRLEINTGSLLIENGAQVAVNSFGRGDSGDLQVNAPSVRLDNNAQLTTAANFGNGGNLRIQNAQTLVMRRGSRISTRAGAGDGIGNSGNIYIDANFVVTQPFEDSDIVSTATQGQGGNIEIVTRGLYGIAERQAIANNKTNDIDASSEFGISGTTEINQLISESEGELIALTGRPLEGATTVGQRCGASGSRFEITGRGGIPLRPADAIEVAIALVDLGDHNPTPETIEQALNFERLGPAQIEADGWTTNANGEVVLTAQWMQNKGLSELAAAQCRHYG</sequence>
<dbReference type="SMART" id="SM00912">
    <property type="entry name" value="Haemagg_act"/>
    <property type="match status" value="1"/>
</dbReference>
<proteinExistence type="predicted"/>
<protein>
    <submittedName>
        <fullName evidence="3">Large exoproteins involved in heme utilization or adhesion</fullName>
    </submittedName>
</protein>
<dbReference type="InterPro" id="IPR011050">
    <property type="entry name" value="Pectin_lyase_fold/virulence"/>
</dbReference>
<dbReference type="SUPFAM" id="SSF51126">
    <property type="entry name" value="Pectin lyase-like"/>
    <property type="match status" value="2"/>
</dbReference>
<dbReference type="Gene3D" id="2.160.20.10">
    <property type="entry name" value="Single-stranded right-handed beta-helix, Pectin lyase-like"/>
    <property type="match status" value="1"/>
</dbReference>
<evidence type="ECO:0000313" key="3">
    <source>
        <dbReference type="EMBL" id="KPQ35097.1"/>
    </source>
</evidence>
<dbReference type="EMBL" id="LJZR01000014">
    <property type="protein sequence ID" value="KPQ35097.1"/>
    <property type="molecule type" value="Genomic_DNA"/>
</dbReference>
<dbReference type="AlphaFoldDB" id="A0A0P7ZXF3"/>
<organism evidence="3 4">
    <name type="scientific">Phormidesmis priestleyi Ana</name>
    <dbReference type="NCBI Taxonomy" id="1666911"/>
    <lineage>
        <taxon>Bacteria</taxon>
        <taxon>Bacillati</taxon>
        <taxon>Cyanobacteriota</taxon>
        <taxon>Cyanophyceae</taxon>
        <taxon>Leptolyngbyales</taxon>
        <taxon>Leptolyngbyaceae</taxon>
        <taxon>Phormidesmis</taxon>
    </lineage>
</organism>
<evidence type="ECO:0000256" key="1">
    <source>
        <dbReference type="SAM" id="SignalP"/>
    </source>
</evidence>
<dbReference type="InterPro" id="IPR008638">
    <property type="entry name" value="FhaB/CdiA-like_TPS"/>
</dbReference>
<dbReference type="InterPro" id="IPR012334">
    <property type="entry name" value="Pectin_lyas_fold"/>
</dbReference>
<dbReference type="Proteomes" id="UP000050465">
    <property type="component" value="Unassembled WGS sequence"/>
</dbReference>
<dbReference type="PATRIC" id="fig|1666911.3.peg.4426"/>
<dbReference type="STRING" id="1666911.HLUCCA11_11805"/>
<name>A0A0P7ZXF3_9CYAN</name>
<accession>A0A0P7ZXF3</accession>
<evidence type="ECO:0000259" key="2">
    <source>
        <dbReference type="SMART" id="SM00912"/>
    </source>
</evidence>
<feature type="domain" description="Filamentous haemagglutinin FhaB/tRNA nuclease CdiA-like TPS" evidence="2">
    <location>
        <begin position="34"/>
        <end position="148"/>
    </location>
</feature>
<feature type="chain" id="PRO_5006147527" evidence="1">
    <location>
        <begin position="24"/>
        <end position="747"/>
    </location>
</feature>
<feature type="signal peptide" evidence="1">
    <location>
        <begin position="1"/>
        <end position="23"/>
    </location>
</feature>
<reference evidence="3 4" key="1">
    <citation type="submission" date="2015-09" db="EMBL/GenBank/DDBJ databases">
        <title>Identification and resolution of microdiversity through metagenomic sequencing of parallel consortia.</title>
        <authorList>
            <person name="Nelson W.C."/>
            <person name="Romine M.F."/>
            <person name="Lindemann S.R."/>
        </authorList>
    </citation>
    <scope>NUCLEOTIDE SEQUENCE [LARGE SCALE GENOMIC DNA]</scope>
    <source>
        <strain evidence="3">Ana</strain>
    </source>
</reference>